<evidence type="ECO:0000313" key="1">
    <source>
        <dbReference type="EMBL" id="KRY05483.1"/>
    </source>
</evidence>
<sequence length="30" mass="3747">MQHRTPAPQDYRHSFPRYGIFRIFACLFQY</sequence>
<name>A0A0V0YZD5_TRIBR</name>
<accession>A0A0V0YZD5</accession>
<proteinExistence type="predicted"/>
<dbReference type="EMBL" id="JYDI01004973">
    <property type="protein sequence ID" value="KRY05483.1"/>
    <property type="molecule type" value="Genomic_DNA"/>
</dbReference>
<comment type="caution">
    <text evidence="1">The sequence shown here is derived from an EMBL/GenBank/DDBJ whole genome shotgun (WGS) entry which is preliminary data.</text>
</comment>
<gene>
    <name evidence="1" type="ORF">T03_901</name>
</gene>
<protein>
    <submittedName>
        <fullName evidence="1">Uncharacterized protein</fullName>
    </submittedName>
</protein>
<reference evidence="1 2" key="1">
    <citation type="submission" date="2015-01" db="EMBL/GenBank/DDBJ databases">
        <title>Evolution of Trichinella species and genotypes.</title>
        <authorList>
            <person name="Korhonen P.K."/>
            <person name="Edoardo P."/>
            <person name="Giuseppe L.R."/>
            <person name="Gasser R.B."/>
        </authorList>
    </citation>
    <scope>NUCLEOTIDE SEQUENCE [LARGE SCALE GENOMIC DNA]</scope>
    <source>
        <strain evidence="1">ISS120</strain>
    </source>
</reference>
<evidence type="ECO:0000313" key="2">
    <source>
        <dbReference type="Proteomes" id="UP000054653"/>
    </source>
</evidence>
<organism evidence="1 2">
    <name type="scientific">Trichinella britovi</name>
    <name type="common">Parasitic roundworm</name>
    <dbReference type="NCBI Taxonomy" id="45882"/>
    <lineage>
        <taxon>Eukaryota</taxon>
        <taxon>Metazoa</taxon>
        <taxon>Ecdysozoa</taxon>
        <taxon>Nematoda</taxon>
        <taxon>Enoplea</taxon>
        <taxon>Dorylaimia</taxon>
        <taxon>Trichinellida</taxon>
        <taxon>Trichinellidae</taxon>
        <taxon>Trichinella</taxon>
    </lineage>
</organism>
<dbReference type="AlphaFoldDB" id="A0A0V0YZD5"/>
<dbReference type="Proteomes" id="UP000054653">
    <property type="component" value="Unassembled WGS sequence"/>
</dbReference>
<keyword evidence="2" id="KW-1185">Reference proteome</keyword>